<dbReference type="GO" id="GO:0004497">
    <property type="term" value="F:monooxygenase activity"/>
    <property type="evidence" value="ECO:0007669"/>
    <property type="project" value="UniProtKB-KW"/>
</dbReference>
<dbReference type="GO" id="GO:0020037">
    <property type="term" value="F:heme binding"/>
    <property type="evidence" value="ECO:0007669"/>
    <property type="project" value="InterPro"/>
</dbReference>
<evidence type="ECO:0000256" key="1">
    <source>
        <dbReference type="ARBA" id="ARBA00010617"/>
    </source>
</evidence>
<dbReference type="PANTHER" id="PTHR24291:SF50">
    <property type="entry name" value="BIFUNCTIONAL ALBAFLAVENONE MONOOXYGENASE_TERPENE SYNTHASE"/>
    <property type="match status" value="1"/>
</dbReference>
<keyword evidence="4 7" id="KW-0560">Oxidoreductase</keyword>
<dbReference type="GO" id="GO:0005506">
    <property type="term" value="F:iron ion binding"/>
    <property type="evidence" value="ECO:0007669"/>
    <property type="project" value="InterPro"/>
</dbReference>
<keyword evidence="3 7" id="KW-0479">Metal-binding</keyword>
<gene>
    <name evidence="8" type="ORF">GRX03_15150</name>
</gene>
<dbReference type="InterPro" id="IPR001128">
    <property type="entry name" value="Cyt_P450"/>
</dbReference>
<dbReference type="InterPro" id="IPR017972">
    <property type="entry name" value="Cyt_P450_CS"/>
</dbReference>
<protein>
    <submittedName>
        <fullName evidence="8">Cytochrome P450</fullName>
    </submittedName>
</protein>
<sequence length="441" mass="50190">MQTTPPGPRGEPLFGSGRQYSADPLRFVEEVERAYNGIAAFEMGPMETYFVAEPSAIEQILVGDADKYRKPDFQSDTLGDLLGDGLLLSEGDTWQKQRQLANPAFTMGRLASFDDRIAGHTSDLLDRWGDGERRDMEREMTRVTIDVIADLMLGTELSERQLSQLRENLEPIGSQFEPDPVRFALPPWVPLPGDRAYQSAVSAVDEIVEEIIADRRGTEGDGEGAPMDLLSILLRAQSRGEQSAQQLRDEVVTMLLAGHDTTALTLTYTWYLLSEHPEKRERLYEEVDRIEGTPTIDDVQSFEYLEWVIDEAMRLYPPVYTLFREANEAVELLGYEIPEDAMVMLSQWAVHRSPEYWDDPEQFRPERWADRNGHRFSYFPFGGGPRHCIGKNLAKLEAQMIVAMVASEYELSYEGSAQLELRPTLTLHPRDGMEMEISRRE</sequence>
<evidence type="ECO:0000313" key="9">
    <source>
        <dbReference type="Proteomes" id="UP000466535"/>
    </source>
</evidence>
<comment type="caution">
    <text evidence="8">The sequence shown here is derived from an EMBL/GenBank/DDBJ whole genome shotgun (WGS) entry which is preliminary data.</text>
</comment>
<dbReference type="PRINTS" id="PR00463">
    <property type="entry name" value="EP450I"/>
</dbReference>
<keyword evidence="5 7" id="KW-0408">Iron</keyword>
<dbReference type="PANTHER" id="PTHR24291">
    <property type="entry name" value="CYTOCHROME P450 FAMILY 4"/>
    <property type="match status" value="1"/>
</dbReference>
<keyword evidence="2 7" id="KW-0349">Heme</keyword>
<evidence type="ECO:0000313" key="8">
    <source>
        <dbReference type="EMBL" id="MXR52935.1"/>
    </source>
</evidence>
<keyword evidence="9" id="KW-1185">Reference proteome</keyword>
<reference evidence="8 9" key="1">
    <citation type="submission" date="2019-12" db="EMBL/GenBank/DDBJ databases">
        <title>Isolation and characterization of three novel carbon monoxide-oxidizing members of Halobacteria from salione crusts and soils.</title>
        <authorList>
            <person name="Myers M.R."/>
            <person name="King G.M."/>
        </authorList>
    </citation>
    <scope>NUCLEOTIDE SEQUENCE [LARGE SCALE GENOMIC DNA]</scope>
    <source>
        <strain evidence="8 9">WSH3</strain>
    </source>
</reference>
<dbReference type="InterPro" id="IPR050196">
    <property type="entry name" value="Cytochrome_P450_Monoox"/>
</dbReference>
<dbReference type="SUPFAM" id="SSF48264">
    <property type="entry name" value="Cytochrome P450"/>
    <property type="match status" value="1"/>
</dbReference>
<dbReference type="GO" id="GO:0016705">
    <property type="term" value="F:oxidoreductase activity, acting on paired donors, with incorporation or reduction of molecular oxygen"/>
    <property type="evidence" value="ECO:0007669"/>
    <property type="project" value="InterPro"/>
</dbReference>
<dbReference type="Pfam" id="PF00067">
    <property type="entry name" value="p450"/>
    <property type="match status" value="1"/>
</dbReference>
<accession>A0A6B0T499</accession>
<dbReference type="PRINTS" id="PR00385">
    <property type="entry name" value="P450"/>
</dbReference>
<keyword evidence="6 7" id="KW-0503">Monooxygenase</keyword>
<evidence type="ECO:0000256" key="4">
    <source>
        <dbReference type="ARBA" id="ARBA00023002"/>
    </source>
</evidence>
<organism evidence="8 9">
    <name type="scientific">Halovenus carboxidivorans</name>
    <dbReference type="NCBI Taxonomy" id="2692199"/>
    <lineage>
        <taxon>Archaea</taxon>
        <taxon>Methanobacteriati</taxon>
        <taxon>Methanobacteriota</taxon>
        <taxon>Stenosarchaea group</taxon>
        <taxon>Halobacteria</taxon>
        <taxon>Halobacteriales</taxon>
        <taxon>Haloarculaceae</taxon>
        <taxon>Halovenus</taxon>
    </lineage>
</organism>
<comment type="similarity">
    <text evidence="1 7">Belongs to the cytochrome P450 family.</text>
</comment>
<evidence type="ECO:0000256" key="2">
    <source>
        <dbReference type="ARBA" id="ARBA00022617"/>
    </source>
</evidence>
<dbReference type="Gene3D" id="1.10.630.10">
    <property type="entry name" value="Cytochrome P450"/>
    <property type="match status" value="1"/>
</dbReference>
<evidence type="ECO:0000256" key="3">
    <source>
        <dbReference type="ARBA" id="ARBA00022723"/>
    </source>
</evidence>
<evidence type="ECO:0000256" key="5">
    <source>
        <dbReference type="ARBA" id="ARBA00023004"/>
    </source>
</evidence>
<dbReference type="AlphaFoldDB" id="A0A6B0T499"/>
<proteinExistence type="inferred from homology"/>
<dbReference type="PROSITE" id="PS00086">
    <property type="entry name" value="CYTOCHROME_P450"/>
    <property type="match status" value="1"/>
</dbReference>
<dbReference type="EMBL" id="WUUT01000007">
    <property type="protein sequence ID" value="MXR52935.1"/>
    <property type="molecule type" value="Genomic_DNA"/>
</dbReference>
<evidence type="ECO:0000256" key="6">
    <source>
        <dbReference type="ARBA" id="ARBA00023033"/>
    </source>
</evidence>
<evidence type="ECO:0000256" key="7">
    <source>
        <dbReference type="RuleBase" id="RU000461"/>
    </source>
</evidence>
<dbReference type="RefSeq" id="WP_368278554.1">
    <property type="nucleotide sequence ID" value="NZ_WUUT01000007.1"/>
</dbReference>
<dbReference type="InterPro" id="IPR036396">
    <property type="entry name" value="Cyt_P450_sf"/>
</dbReference>
<dbReference type="Proteomes" id="UP000466535">
    <property type="component" value="Unassembled WGS sequence"/>
</dbReference>
<dbReference type="InterPro" id="IPR002401">
    <property type="entry name" value="Cyt_P450_E_grp-I"/>
</dbReference>
<name>A0A6B0T499_9EURY</name>